<dbReference type="RefSeq" id="WP_252582105.1">
    <property type="nucleotide sequence ID" value="NZ_CP071527.1"/>
</dbReference>
<proteinExistence type="predicted"/>
<reference evidence="1" key="1">
    <citation type="submission" date="2021-03" db="EMBL/GenBank/DDBJ databases">
        <title>Legionella lytica PCM 2298.</title>
        <authorList>
            <person name="Koper P."/>
        </authorList>
    </citation>
    <scope>NUCLEOTIDE SEQUENCE</scope>
    <source>
        <strain evidence="1">PCM 2298</strain>
    </source>
</reference>
<organism evidence="1 2">
    <name type="scientific">Legionella lytica</name>
    <dbReference type="NCBI Taxonomy" id="96232"/>
    <lineage>
        <taxon>Bacteria</taxon>
        <taxon>Pseudomonadati</taxon>
        <taxon>Pseudomonadota</taxon>
        <taxon>Gammaproteobacteria</taxon>
        <taxon>Legionellales</taxon>
        <taxon>Legionellaceae</taxon>
        <taxon>Legionella</taxon>
    </lineage>
</organism>
<protein>
    <submittedName>
        <fullName evidence="1">Uncharacterized protein</fullName>
    </submittedName>
</protein>
<sequence>MPKYTIFHVVRGKNMHLYQGDDSAQIVLSRIAAQIHSGSFVPRTDVDFANEADVIKAQSDWALFHTGARVIVEYERIDNNNISVLGFRDITPYKKIDNYQDYFYRYNQPLVLNREQPSPIAGLVPEGVAEIRRYATPSTSVTAAMPAKVEPKPINNLVKEHIIQAITEQKNSYDQRINGQFWGSMRQGAKKNILVQAALDDAIQHIKKDDFSSARAVISELKEKLGSEFGKNNVFGKKSESFKLVESIEMKLTDVANQSNVFKKRLDEIKEAGQQTSAPNNNLFKPSFFAFFYQEVSHVSLYCMPLLGFGFPGEHDSRFWVIQFRVHRCKEGLSF</sequence>
<accession>A0ABY4YBV7</accession>
<keyword evidence="2" id="KW-1185">Reference proteome</keyword>
<gene>
    <name evidence="1" type="ORF">J2N86_06755</name>
</gene>
<dbReference type="EMBL" id="CP071527">
    <property type="protein sequence ID" value="USQ14989.1"/>
    <property type="molecule type" value="Genomic_DNA"/>
</dbReference>
<evidence type="ECO:0000313" key="2">
    <source>
        <dbReference type="Proteomes" id="UP001057474"/>
    </source>
</evidence>
<evidence type="ECO:0000313" key="1">
    <source>
        <dbReference type="EMBL" id="USQ14989.1"/>
    </source>
</evidence>
<dbReference type="Proteomes" id="UP001057474">
    <property type="component" value="Chromosome"/>
</dbReference>
<name>A0ABY4YBV7_9GAMM</name>